<accession>B8IQM5</accession>
<feature type="compositionally biased region" description="Basic and acidic residues" evidence="1">
    <location>
        <begin position="38"/>
        <end position="54"/>
    </location>
</feature>
<evidence type="ECO:0000256" key="1">
    <source>
        <dbReference type="SAM" id="MobiDB-lite"/>
    </source>
</evidence>
<reference evidence="2 3" key="1">
    <citation type="submission" date="2009-01" db="EMBL/GenBank/DDBJ databases">
        <title>Complete sequence of chromosome of Methylobacterium nodulans ORS 2060.</title>
        <authorList>
            <consortium name="US DOE Joint Genome Institute"/>
            <person name="Lucas S."/>
            <person name="Copeland A."/>
            <person name="Lapidus A."/>
            <person name="Glavina del Rio T."/>
            <person name="Dalin E."/>
            <person name="Tice H."/>
            <person name="Bruce D."/>
            <person name="Goodwin L."/>
            <person name="Pitluck S."/>
            <person name="Sims D."/>
            <person name="Brettin T."/>
            <person name="Detter J.C."/>
            <person name="Han C."/>
            <person name="Larimer F."/>
            <person name="Land M."/>
            <person name="Hauser L."/>
            <person name="Kyrpides N."/>
            <person name="Ivanova N."/>
            <person name="Marx C.J."/>
            <person name="Richardson P."/>
        </authorList>
    </citation>
    <scope>NUCLEOTIDE SEQUENCE [LARGE SCALE GENOMIC DNA]</scope>
    <source>
        <strain evidence="3">LMG 21967 / CNCM I-2342 / ORS 2060</strain>
    </source>
</reference>
<dbReference type="EMBL" id="CP001349">
    <property type="protein sequence ID" value="ACL60537.1"/>
    <property type="molecule type" value="Genomic_DNA"/>
</dbReference>
<protein>
    <submittedName>
        <fullName evidence="2">Uncharacterized protein</fullName>
    </submittedName>
</protein>
<sequence length="54" mass="5970">MASHDQVERFKQAARELGTDDDPEHFKQVVRRIAKAKSSADEGRGGKTAKRDGS</sequence>
<organism evidence="2 3">
    <name type="scientific">Methylobacterium nodulans (strain LMG 21967 / CNCM I-2342 / ORS 2060)</name>
    <dbReference type="NCBI Taxonomy" id="460265"/>
    <lineage>
        <taxon>Bacteria</taxon>
        <taxon>Pseudomonadati</taxon>
        <taxon>Pseudomonadota</taxon>
        <taxon>Alphaproteobacteria</taxon>
        <taxon>Hyphomicrobiales</taxon>
        <taxon>Methylobacteriaceae</taxon>
        <taxon>Methylobacterium</taxon>
    </lineage>
</organism>
<feature type="region of interest" description="Disordered" evidence="1">
    <location>
        <begin position="1"/>
        <end position="54"/>
    </location>
</feature>
<evidence type="ECO:0000313" key="3">
    <source>
        <dbReference type="Proteomes" id="UP000008207"/>
    </source>
</evidence>
<name>B8IQM5_METNO</name>
<gene>
    <name evidence="2" type="ordered locus">Mnod_5706</name>
</gene>
<keyword evidence="3" id="KW-1185">Reference proteome</keyword>
<evidence type="ECO:0000313" key="2">
    <source>
        <dbReference type="EMBL" id="ACL60537.1"/>
    </source>
</evidence>
<feature type="compositionally biased region" description="Basic and acidic residues" evidence="1">
    <location>
        <begin position="1"/>
        <end position="18"/>
    </location>
</feature>
<dbReference type="KEGG" id="mno:Mnod_5706"/>
<dbReference type="HOGENOM" id="CLU_3045232_0_0_5"/>
<dbReference type="AlphaFoldDB" id="B8IQM5"/>
<dbReference type="Proteomes" id="UP000008207">
    <property type="component" value="Chromosome"/>
</dbReference>
<proteinExistence type="predicted"/>